<dbReference type="EMBL" id="JBDIME010000013">
    <property type="protein sequence ID" value="MEN2790979.1"/>
    <property type="molecule type" value="Genomic_DNA"/>
</dbReference>
<accession>A0ABU9Y5A4</accession>
<reference evidence="1 2" key="1">
    <citation type="submission" date="2024-05" db="EMBL/GenBank/DDBJ databases">
        <authorList>
            <person name="Liu Q."/>
            <person name="Xin Y.-H."/>
        </authorList>
    </citation>
    <scope>NUCLEOTIDE SEQUENCE [LARGE SCALE GENOMIC DNA]</scope>
    <source>
        <strain evidence="1 2">CGMCC 1.10181</strain>
    </source>
</reference>
<keyword evidence="2" id="KW-1185">Reference proteome</keyword>
<protein>
    <submittedName>
        <fullName evidence="1">Uncharacterized protein</fullName>
    </submittedName>
</protein>
<dbReference type="RefSeq" id="WP_343892884.1">
    <property type="nucleotide sequence ID" value="NZ_BAAAEH010000065.1"/>
</dbReference>
<proteinExistence type="predicted"/>
<gene>
    <name evidence="1" type="ORF">ABC974_15165</name>
</gene>
<evidence type="ECO:0000313" key="2">
    <source>
        <dbReference type="Proteomes" id="UP001419910"/>
    </source>
</evidence>
<name>A0ABU9Y5A4_9SPHN</name>
<organism evidence="1 2">
    <name type="scientific">Sphingomonas oligophenolica</name>
    <dbReference type="NCBI Taxonomy" id="301154"/>
    <lineage>
        <taxon>Bacteria</taxon>
        <taxon>Pseudomonadati</taxon>
        <taxon>Pseudomonadota</taxon>
        <taxon>Alphaproteobacteria</taxon>
        <taxon>Sphingomonadales</taxon>
        <taxon>Sphingomonadaceae</taxon>
        <taxon>Sphingomonas</taxon>
    </lineage>
</organism>
<evidence type="ECO:0000313" key="1">
    <source>
        <dbReference type="EMBL" id="MEN2790979.1"/>
    </source>
</evidence>
<dbReference type="Proteomes" id="UP001419910">
    <property type="component" value="Unassembled WGS sequence"/>
</dbReference>
<sequence length="97" mass="10544">MAPGPWTNPPRPIPTPFVAVPGLLSAECRTDGQHHYLAVTIHPTPGAARTNVITGDVVIDGSVRREWGLHIVDLNLTMGNLIDIVRAQALTYRKTAR</sequence>
<comment type="caution">
    <text evidence="1">The sequence shown here is derived from an EMBL/GenBank/DDBJ whole genome shotgun (WGS) entry which is preliminary data.</text>
</comment>